<accession>A0A1F6MAY7</accession>
<comment type="caution">
    <text evidence="2">The sequence shown here is derived from an EMBL/GenBank/DDBJ whole genome shotgun (WGS) entry which is preliminary data.</text>
</comment>
<proteinExistence type="predicted"/>
<dbReference type="AlphaFoldDB" id="A0A1F6MAY7"/>
<dbReference type="EMBL" id="MFQA01000029">
    <property type="protein sequence ID" value="OGH68801.1"/>
    <property type="molecule type" value="Genomic_DNA"/>
</dbReference>
<evidence type="ECO:0000256" key="1">
    <source>
        <dbReference type="SAM" id="MobiDB-lite"/>
    </source>
</evidence>
<organism evidence="2 3">
    <name type="scientific">Candidatus Magasanikbacteria bacterium RIFCSPHIGHO2_02_FULL_45_10</name>
    <dbReference type="NCBI Taxonomy" id="1798679"/>
    <lineage>
        <taxon>Bacteria</taxon>
        <taxon>Candidatus Magasanikiibacteriota</taxon>
    </lineage>
</organism>
<name>A0A1F6MAY7_9BACT</name>
<protein>
    <submittedName>
        <fullName evidence="2">Uncharacterized protein</fullName>
    </submittedName>
</protein>
<feature type="region of interest" description="Disordered" evidence="1">
    <location>
        <begin position="139"/>
        <end position="168"/>
    </location>
</feature>
<evidence type="ECO:0000313" key="2">
    <source>
        <dbReference type="EMBL" id="OGH68801.1"/>
    </source>
</evidence>
<evidence type="ECO:0000313" key="3">
    <source>
        <dbReference type="Proteomes" id="UP000176413"/>
    </source>
</evidence>
<dbReference type="Proteomes" id="UP000176413">
    <property type="component" value="Unassembled WGS sequence"/>
</dbReference>
<gene>
    <name evidence="2" type="ORF">A3D53_01030</name>
</gene>
<sequence>MGRFFFDIPLEGVLDYEEKIHRWHERERRELSFDGYINELSKYLNSLGFYVEVSTGNTWQGLRLIIVGESMGGTRLIAVHPKDERGVIYILEDHGQVPSQLTQYLALRAVTYTRLVEAGAVSVKAMLELNKHDRFAAEMPGESEQVENKPEEGTTTEAYIVRTDRVLH</sequence>
<reference evidence="2 3" key="1">
    <citation type="journal article" date="2016" name="Nat. Commun.">
        <title>Thousands of microbial genomes shed light on interconnected biogeochemical processes in an aquifer system.</title>
        <authorList>
            <person name="Anantharaman K."/>
            <person name="Brown C.T."/>
            <person name="Hug L.A."/>
            <person name="Sharon I."/>
            <person name="Castelle C.J."/>
            <person name="Probst A.J."/>
            <person name="Thomas B.C."/>
            <person name="Singh A."/>
            <person name="Wilkins M.J."/>
            <person name="Karaoz U."/>
            <person name="Brodie E.L."/>
            <person name="Williams K.H."/>
            <person name="Hubbard S.S."/>
            <person name="Banfield J.F."/>
        </authorList>
    </citation>
    <scope>NUCLEOTIDE SEQUENCE [LARGE SCALE GENOMIC DNA]</scope>
</reference>